<dbReference type="PANTHER" id="PTHR43139:SF65">
    <property type="entry name" value="HYDROLASE FAMILY PROTEIN, PUTATIVE (AFU_ORTHOLOGUE AFUA_6G07060)-RELATED"/>
    <property type="match status" value="1"/>
</dbReference>
<dbReference type="RefSeq" id="XP_003651631.1">
    <property type="nucleotide sequence ID" value="XM_003651583.1"/>
</dbReference>
<dbReference type="InterPro" id="IPR000073">
    <property type="entry name" value="AB_hydrolase_1"/>
</dbReference>
<dbReference type="KEGG" id="ttt:THITE_2112145"/>
<evidence type="ECO:0000313" key="3">
    <source>
        <dbReference type="Proteomes" id="UP000008181"/>
    </source>
</evidence>
<gene>
    <name evidence="2" type="ORF">THITE_2112145</name>
</gene>
<sequence>MPTWAAPPPAASTSLYLALGAASLSATILLLTRSLAPSNTQPPPPYPSPLQTHIPHLSPSELSALPYPPDLLPGHRSVPTAYGTIHVFELGPAAGPKVLLLHGISTPSAALAGLALALARRGCRVMLFDLFGRGFSAAPRDLPHDLRLYTAQALLALASSPLPWTGDDAFHLVGYSLGGGLAVGLARWLPRMVRSVVVIAGGGLVRRAHVGWRSRLLYSGAWEVCGVLERVRRRLVWWRLRPREQQQQQQQQQQDEKEEGITETRMAAEAVRVREKHKGSDASGGGSFDNAVLLASRPEHAVSSVMAWQLRHHEGFIPAFVSSIRHAPIYEQDEDWRALGRLLAERRERLASQDTAEDLPGLRGGKILLVFGASDPVIVKEELIHDATAALGEEGFETVVLDAGHEVVMTKAEEVAAAVASFWRRTEKGAQELGR</sequence>
<dbReference type="SUPFAM" id="SSF53474">
    <property type="entry name" value="alpha/beta-Hydrolases"/>
    <property type="match status" value="1"/>
</dbReference>
<dbReference type="GeneID" id="11517751"/>
<reference evidence="2 3" key="1">
    <citation type="journal article" date="2011" name="Nat. Biotechnol.">
        <title>Comparative genomic analysis of the thermophilic biomass-degrading fungi Myceliophthora thermophila and Thielavia terrestris.</title>
        <authorList>
            <person name="Berka R.M."/>
            <person name="Grigoriev I.V."/>
            <person name="Otillar R."/>
            <person name="Salamov A."/>
            <person name="Grimwood J."/>
            <person name="Reid I."/>
            <person name="Ishmael N."/>
            <person name="John T."/>
            <person name="Darmond C."/>
            <person name="Moisan M.-C."/>
            <person name="Henrissat B."/>
            <person name="Coutinho P.M."/>
            <person name="Lombard V."/>
            <person name="Natvig D.O."/>
            <person name="Lindquist E."/>
            <person name="Schmutz J."/>
            <person name="Lucas S."/>
            <person name="Harris P."/>
            <person name="Powlowski J."/>
            <person name="Bellemare A."/>
            <person name="Taylor D."/>
            <person name="Butler G."/>
            <person name="de Vries R.P."/>
            <person name="Allijn I.E."/>
            <person name="van den Brink J."/>
            <person name="Ushinsky S."/>
            <person name="Storms R."/>
            <person name="Powell A.J."/>
            <person name="Paulsen I.T."/>
            <person name="Elbourne L.D.H."/>
            <person name="Baker S.E."/>
            <person name="Magnuson J."/>
            <person name="LaBoissiere S."/>
            <person name="Clutterbuck A.J."/>
            <person name="Martinez D."/>
            <person name="Wogulis M."/>
            <person name="de Leon A.L."/>
            <person name="Rey M.W."/>
            <person name="Tsang A."/>
        </authorList>
    </citation>
    <scope>NUCLEOTIDE SEQUENCE [LARGE SCALE GENOMIC DNA]</scope>
    <source>
        <strain evidence="3">ATCC 38088 / NRRL 8126</strain>
    </source>
</reference>
<name>G2R518_THETT</name>
<accession>G2R518</accession>
<dbReference type="AlphaFoldDB" id="G2R518"/>
<feature type="domain" description="AB hydrolase-1" evidence="1">
    <location>
        <begin position="98"/>
        <end position="411"/>
    </location>
</feature>
<dbReference type="GO" id="GO:0005783">
    <property type="term" value="C:endoplasmic reticulum"/>
    <property type="evidence" value="ECO:0007669"/>
    <property type="project" value="TreeGrafter"/>
</dbReference>
<dbReference type="eggNOG" id="ENOG502S1BG">
    <property type="taxonomic scope" value="Eukaryota"/>
</dbReference>
<dbReference type="OrthoDB" id="408373at2759"/>
<keyword evidence="3" id="KW-1185">Reference proteome</keyword>
<dbReference type="Pfam" id="PF00561">
    <property type="entry name" value="Abhydrolase_1"/>
    <property type="match status" value="1"/>
</dbReference>
<protein>
    <recommendedName>
        <fullName evidence="1">AB hydrolase-1 domain-containing protein</fullName>
    </recommendedName>
</protein>
<dbReference type="InterPro" id="IPR029058">
    <property type="entry name" value="AB_hydrolase_fold"/>
</dbReference>
<evidence type="ECO:0000259" key="1">
    <source>
        <dbReference type="Pfam" id="PF00561"/>
    </source>
</evidence>
<dbReference type="InterPro" id="IPR052370">
    <property type="entry name" value="Meta-cleavage_hydrolase"/>
</dbReference>
<proteinExistence type="predicted"/>
<dbReference type="HOGENOM" id="CLU_020336_11_1_1"/>
<organism evidence="2 3">
    <name type="scientific">Thermothielavioides terrestris (strain ATCC 38088 / NRRL 8126)</name>
    <name type="common">Thielavia terrestris</name>
    <dbReference type="NCBI Taxonomy" id="578455"/>
    <lineage>
        <taxon>Eukaryota</taxon>
        <taxon>Fungi</taxon>
        <taxon>Dikarya</taxon>
        <taxon>Ascomycota</taxon>
        <taxon>Pezizomycotina</taxon>
        <taxon>Sordariomycetes</taxon>
        <taxon>Sordariomycetidae</taxon>
        <taxon>Sordariales</taxon>
        <taxon>Chaetomiaceae</taxon>
        <taxon>Thermothielavioides</taxon>
        <taxon>Thermothielavioides terrestris</taxon>
    </lineage>
</organism>
<evidence type="ECO:0000313" key="2">
    <source>
        <dbReference type="EMBL" id="AEO65295.1"/>
    </source>
</evidence>
<dbReference type="PANTHER" id="PTHR43139">
    <property type="entry name" value="SI:DKEY-122A22.2"/>
    <property type="match status" value="1"/>
</dbReference>
<dbReference type="Proteomes" id="UP000008181">
    <property type="component" value="Chromosome 2"/>
</dbReference>
<dbReference type="Gene3D" id="3.40.50.1820">
    <property type="entry name" value="alpha/beta hydrolase"/>
    <property type="match status" value="1"/>
</dbReference>
<dbReference type="EMBL" id="CP003010">
    <property type="protein sequence ID" value="AEO65295.1"/>
    <property type="molecule type" value="Genomic_DNA"/>
</dbReference>